<dbReference type="RefSeq" id="WP_031054456.1">
    <property type="nucleotide sequence ID" value="NZ_JBHSPX010000008.1"/>
</dbReference>
<protein>
    <submittedName>
        <fullName evidence="1">Uncharacterized protein</fullName>
    </submittedName>
</protein>
<dbReference type="EMBL" id="JBHSPX010000008">
    <property type="protein sequence ID" value="MFC6066149.1"/>
    <property type="molecule type" value="Genomic_DNA"/>
</dbReference>
<evidence type="ECO:0000313" key="1">
    <source>
        <dbReference type="EMBL" id="MFC6066149.1"/>
    </source>
</evidence>
<reference evidence="2" key="1">
    <citation type="journal article" date="2019" name="Int. J. Syst. Evol. Microbiol.">
        <title>The Global Catalogue of Microorganisms (GCM) 10K type strain sequencing project: providing services to taxonomists for standard genome sequencing and annotation.</title>
        <authorList>
            <consortium name="The Broad Institute Genomics Platform"/>
            <consortium name="The Broad Institute Genome Sequencing Center for Infectious Disease"/>
            <person name="Wu L."/>
            <person name="Ma J."/>
        </authorList>
    </citation>
    <scope>NUCLEOTIDE SEQUENCE [LARGE SCALE GENOMIC DNA]</scope>
    <source>
        <strain evidence="2">CGMCC 1.15180</strain>
    </source>
</reference>
<evidence type="ECO:0000313" key="2">
    <source>
        <dbReference type="Proteomes" id="UP001596139"/>
    </source>
</evidence>
<dbReference type="Proteomes" id="UP001596139">
    <property type="component" value="Unassembled WGS sequence"/>
</dbReference>
<organism evidence="1 2">
    <name type="scientific">Streptomyces ochraceiscleroticus</name>
    <dbReference type="NCBI Taxonomy" id="47761"/>
    <lineage>
        <taxon>Bacteria</taxon>
        <taxon>Bacillati</taxon>
        <taxon>Actinomycetota</taxon>
        <taxon>Actinomycetes</taxon>
        <taxon>Kitasatosporales</taxon>
        <taxon>Streptomycetaceae</taxon>
        <taxon>Streptomyces</taxon>
    </lineage>
</organism>
<comment type="caution">
    <text evidence="1">The sequence shown here is derived from an EMBL/GenBank/DDBJ whole genome shotgun (WGS) entry which is preliminary data.</text>
</comment>
<gene>
    <name evidence="1" type="ORF">ACFP4F_26910</name>
</gene>
<name>A0ABW1MSW6_9ACTN</name>
<keyword evidence="2" id="KW-1185">Reference proteome</keyword>
<accession>A0ABW1MSW6</accession>
<sequence length="189" mass="20617">MADDGVSLRDLSPLLERIIDAGYAAPRPDADRFLLLDDPVTAARTDVGAGPGDPAWLEAFVRTGLRSQIAAQHSGGQNTLAVCLLDARIDELLRQHSCAPDQARRRGCGMSTEASTEGGRGLRPGRYGRCPCGGLYMERRVKIRVVDPQGTEHLLTKVPQGCCVTCSMRVYKLAVLQRIERVYRGANLR</sequence>
<proteinExistence type="predicted"/>